<keyword evidence="3 6" id="KW-0238">DNA-binding</keyword>
<reference evidence="7" key="1">
    <citation type="submission" date="2016-11" db="EMBL/GenBank/DDBJ databases">
        <authorList>
            <person name="Jaros S."/>
            <person name="Januszkiewicz K."/>
            <person name="Wedrychowicz H."/>
        </authorList>
    </citation>
    <scope>NUCLEOTIDE SEQUENCE [LARGE SCALE GENOMIC DNA]</scope>
    <source>
        <strain evidence="7">DSM 4029</strain>
    </source>
</reference>
<gene>
    <name evidence="6" type="ORF">SAMN05444424_1112</name>
</gene>
<evidence type="ECO:0000259" key="5">
    <source>
        <dbReference type="PROSITE" id="PS50931"/>
    </source>
</evidence>
<dbReference type="FunFam" id="1.10.10.10:FF:000001">
    <property type="entry name" value="LysR family transcriptional regulator"/>
    <property type="match status" value="1"/>
</dbReference>
<dbReference type="InterPro" id="IPR036390">
    <property type="entry name" value="WH_DNA-bd_sf"/>
</dbReference>
<dbReference type="EMBL" id="FQVY01000002">
    <property type="protein sequence ID" value="SHG00337.1"/>
    <property type="molecule type" value="Genomic_DNA"/>
</dbReference>
<dbReference type="PROSITE" id="PS50931">
    <property type="entry name" value="HTH_LYSR"/>
    <property type="match status" value="1"/>
</dbReference>
<dbReference type="InterPro" id="IPR036388">
    <property type="entry name" value="WH-like_DNA-bd_sf"/>
</dbReference>
<keyword evidence="2" id="KW-0805">Transcription regulation</keyword>
<organism evidence="6 7">
    <name type="scientific">Bittarella massiliensis</name>
    <name type="common">ex Durand et al. 2017</name>
    <dbReference type="NCBI Taxonomy" id="1720313"/>
    <lineage>
        <taxon>Bacteria</taxon>
        <taxon>Bacillati</taxon>
        <taxon>Bacillota</taxon>
        <taxon>Clostridia</taxon>
        <taxon>Eubacteriales</taxon>
        <taxon>Oscillospiraceae</taxon>
        <taxon>Bittarella (ex Durand et al. 2017)</taxon>
    </lineage>
</organism>
<dbReference type="GO" id="GO:0032993">
    <property type="term" value="C:protein-DNA complex"/>
    <property type="evidence" value="ECO:0007669"/>
    <property type="project" value="TreeGrafter"/>
</dbReference>
<evidence type="ECO:0000256" key="3">
    <source>
        <dbReference type="ARBA" id="ARBA00023125"/>
    </source>
</evidence>
<comment type="caution">
    <text evidence="6">The sequence shown here is derived from an EMBL/GenBank/DDBJ whole genome shotgun (WGS) entry which is preliminary data.</text>
</comment>
<dbReference type="Proteomes" id="UP000184089">
    <property type="component" value="Unassembled WGS sequence"/>
</dbReference>
<dbReference type="AlphaFoldDB" id="A0AAQ1RVK7"/>
<dbReference type="SUPFAM" id="SSF46785">
    <property type="entry name" value="Winged helix' DNA-binding domain"/>
    <property type="match status" value="1"/>
</dbReference>
<dbReference type="PANTHER" id="PTHR30346">
    <property type="entry name" value="TRANSCRIPTIONAL DUAL REGULATOR HCAR-RELATED"/>
    <property type="match status" value="1"/>
</dbReference>
<dbReference type="RefSeq" id="WP_044992922.1">
    <property type="nucleotide sequence ID" value="NZ_FQVY01000002.1"/>
</dbReference>
<evidence type="ECO:0000313" key="6">
    <source>
        <dbReference type="EMBL" id="SHG00337.1"/>
    </source>
</evidence>
<sequence>MNLLHLRYALEVEKTGSMTQAADNLYTTQPNLSKAVKKLEADLGMAIFKRTPKGLLPTKQGADFLERARSILEQVDQLEARYRRGETERISFSVAVPRASYVTHAFTKFVHSLGSTGGMEIDFKETGSLDAVGCVAGRDYRLGILRTSPPQEQYFLRLLYERELQHHLLWEFEPLLLLSQDHPLARQETIYERDLASSILLEHGDLSHPTAARSAGREGDPLPARRIALYERGSQFDLLQAVPSSYIWASPVPQEVLTRCRLVQRRCHRKSERYKDLIIYAKGYRFSELDRAFIAKLTATIRELGETEYH</sequence>
<keyword evidence="4" id="KW-0804">Transcription</keyword>
<evidence type="ECO:0000256" key="1">
    <source>
        <dbReference type="ARBA" id="ARBA00009437"/>
    </source>
</evidence>
<protein>
    <submittedName>
        <fullName evidence="6">DNA-binding transcriptional regulator, LysR family</fullName>
    </submittedName>
</protein>
<dbReference type="PANTHER" id="PTHR30346:SF0">
    <property type="entry name" value="HCA OPERON TRANSCRIPTIONAL ACTIVATOR HCAR"/>
    <property type="match status" value="1"/>
</dbReference>
<dbReference type="Pfam" id="PF00126">
    <property type="entry name" value="HTH_1"/>
    <property type="match status" value="1"/>
</dbReference>
<evidence type="ECO:0000313" key="7">
    <source>
        <dbReference type="Proteomes" id="UP000184089"/>
    </source>
</evidence>
<dbReference type="SUPFAM" id="SSF53850">
    <property type="entry name" value="Periplasmic binding protein-like II"/>
    <property type="match status" value="1"/>
</dbReference>
<name>A0AAQ1RVK7_9FIRM</name>
<feature type="domain" description="HTH lysR-type" evidence="5">
    <location>
        <begin position="1"/>
        <end position="58"/>
    </location>
</feature>
<proteinExistence type="inferred from homology"/>
<evidence type="ECO:0000256" key="4">
    <source>
        <dbReference type="ARBA" id="ARBA00023163"/>
    </source>
</evidence>
<evidence type="ECO:0000256" key="2">
    <source>
        <dbReference type="ARBA" id="ARBA00023015"/>
    </source>
</evidence>
<dbReference type="GO" id="GO:0003677">
    <property type="term" value="F:DNA binding"/>
    <property type="evidence" value="ECO:0007669"/>
    <property type="project" value="UniProtKB-KW"/>
</dbReference>
<dbReference type="Gene3D" id="1.10.10.10">
    <property type="entry name" value="Winged helix-like DNA-binding domain superfamily/Winged helix DNA-binding domain"/>
    <property type="match status" value="1"/>
</dbReference>
<accession>A0AAQ1RVK7</accession>
<dbReference type="InterPro" id="IPR000847">
    <property type="entry name" value="LysR_HTH_N"/>
</dbReference>
<comment type="similarity">
    <text evidence="1">Belongs to the LysR transcriptional regulatory family.</text>
</comment>
<dbReference type="PRINTS" id="PR00039">
    <property type="entry name" value="HTHLYSR"/>
</dbReference>
<dbReference type="GO" id="GO:0003700">
    <property type="term" value="F:DNA-binding transcription factor activity"/>
    <property type="evidence" value="ECO:0007669"/>
    <property type="project" value="InterPro"/>
</dbReference>